<feature type="region of interest" description="Disordered" evidence="1">
    <location>
        <begin position="433"/>
        <end position="452"/>
    </location>
</feature>
<organism evidence="2 3">
    <name type="scientific">Nostoc minutum NIES-26</name>
    <dbReference type="NCBI Taxonomy" id="1844469"/>
    <lineage>
        <taxon>Bacteria</taxon>
        <taxon>Bacillati</taxon>
        <taxon>Cyanobacteriota</taxon>
        <taxon>Cyanophyceae</taxon>
        <taxon>Nostocales</taxon>
        <taxon>Nostocaceae</taxon>
        <taxon>Nostoc</taxon>
    </lineage>
</organism>
<name>A0A367Q1U0_9NOSO</name>
<dbReference type="Proteomes" id="UP000252107">
    <property type="component" value="Unassembled WGS sequence"/>
</dbReference>
<accession>A0A367Q1U0</accession>
<proteinExistence type="predicted"/>
<dbReference type="EMBL" id="LXQD01000352">
    <property type="protein sequence ID" value="RCJ17975.1"/>
    <property type="molecule type" value="Genomic_DNA"/>
</dbReference>
<evidence type="ECO:0000256" key="1">
    <source>
        <dbReference type="SAM" id="MobiDB-lite"/>
    </source>
</evidence>
<evidence type="ECO:0000313" key="3">
    <source>
        <dbReference type="Proteomes" id="UP000252107"/>
    </source>
</evidence>
<gene>
    <name evidence="2" type="ORF">A6770_33510</name>
</gene>
<keyword evidence="3" id="KW-1185">Reference proteome</keyword>
<protein>
    <submittedName>
        <fullName evidence="2">Uncharacterized protein</fullName>
    </submittedName>
</protein>
<sequence>MDAIVERSHTLKQALVDFVLDADGELAQALDIYAAAQMPSGNGDRTQQQVIIDRFITEGKIGDRSPIELFIASHADLSKSDRNLLNSWHRSFIGLFTITQILPDGLELMNWLTAKHYIVLTAKNYIVKSNSPEKQLAISRFKPGDILLTRISPLTDNEWIFSGSHTFMGKLGKPKLAVAIGNFKDNYKSHLYSDAPDLLEQAWQSVEQYHQQFVEFFENDEVTLPGYQLNKKITKFQEIITDKYLKAAGLDSSKSLNEIVAKAGIGAEEITAAAQEFGIDTNAVSQILDGKNSKQKMVAPQVDLPAELKKAEQVTAISHPRWGLMFLPTYTKFTTILLADDWQSIEGAAKLIRHYLEDKNINAYIWHRLAQKYPTQLEKVLQDFLQRPEFSLSNDLDKILQEYGKPIKPELPEIASVPLHLHNLFQEALTEVNKSKPKGKVQKQPAKGFQRG</sequence>
<comment type="caution">
    <text evidence="2">The sequence shown here is derived from an EMBL/GenBank/DDBJ whole genome shotgun (WGS) entry which is preliminary data.</text>
</comment>
<dbReference type="AlphaFoldDB" id="A0A367Q1U0"/>
<evidence type="ECO:0000313" key="2">
    <source>
        <dbReference type="EMBL" id="RCJ17975.1"/>
    </source>
</evidence>
<reference evidence="2" key="1">
    <citation type="submission" date="2016-04" db="EMBL/GenBank/DDBJ databases">
        <authorList>
            <person name="Tabuchi Yagui T.R."/>
        </authorList>
    </citation>
    <scope>NUCLEOTIDE SEQUENCE [LARGE SCALE GENOMIC DNA]</scope>
    <source>
        <strain evidence="2">NIES-26</strain>
    </source>
</reference>